<protein>
    <submittedName>
        <fullName evidence="2">CPCC family cysteine-rich protein</fullName>
    </submittedName>
</protein>
<dbReference type="AlphaFoldDB" id="A0AAW9S0Q4"/>
<name>A0AAW9S0Q4_9BACT</name>
<organism evidence="2 3">
    <name type="scientific">Rapidithrix thailandica</name>
    <dbReference type="NCBI Taxonomy" id="413964"/>
    <lineage>
        <taxon>Bacteria</taxon>
        <taxon>Pseudomonadati</taxon>
        <taxon>Bacteroidota</taxon>
        <taxon>Cytophagia</taxon>
        <taxon>Cytophagales</taxon>
        <taxon>Flammeovirgaceae</taxon>
        <taxon>Rapidithrix</taxon>
    </lineage>
</organism>
<accession>A0AAW9S0Q4</accession>
<evidence type="ECO:0000259" key="1">
    <source>
        <dbReference type="Pfam" id="PF14206"/>
    </source>
</evidence>
<dbReference type="Proteomes" id="UP001403385">
    <property type="component" value="Unassembled WGS sequence"/>
</dbReference>
<evidence type="ECO:0000313" key="3">
    <source>
        <dbReference type="Proteomes" id="UP001403385"/>
    </source>
</evidence>
<dbReference type="InterPro" id="IPR025983">
    <property type="entry name" value="Cys_rich_CPCC"/>
</dbReference>
<dbReference type="Pfam" id="PF14206">
    <property type="entry name" value="Cys_rich_CPCC"/>
    <property type="match status" value="1"/>
</dbReference>
<reference evidence="2 3" key="1">
    <citation type="submission" date="2024-04" db="EMBL/GenBank/DDBJ databases">
        <title>Novel genus in family Flammeovirgaceae.</title>
        <authorList>
            <person name="Nguyen T.H."/>
            <person name="Vuong T.Q."/>
            <person name="Le H."/>
            <person name="Kim S.-G."/>
        </authorList>
    </citation>
    <scope>NUCLEOTIDE SEQUENCE [LARGE SCALE GENOMIC DNA]</scope>
    <source>
        <strain evidence="2 3">JCM 23209</strain>
    </source>
</reference>
<sequence length="166" mass="19666">MRIEISRKDAIRLIQDYHLLHLTIDERGDILLSNGIEVTDEDDKWLFDEILKEKYNETIRENFNYNTLVRNEYIELQVQALFNKEVSVKDSGKELDGKSAHACVCCGYKTSFDREFHNICPVCFWQDDFTEGDEYSSPNRSSLNDFREHFFSNTDTDSEIFKKFHK</sequence>
<gene>
    <name evidence="2" type="ORF">AAG747_05695</name>
</gene>
<evidence type="ECO:0000313" key="2">
    <source>
        <dbReference type="EMBL" id="MEN7547388.1"/>
    </source>
</evidence>
<proteinExistence type="predicted"/>
<dbReference type="RefSeq" id="WP_346820171.1">
    <property type="nucleotide sequence ID" value="NZ_JBDKWZ010000002.1"/>
</dbReference>
<feature type="domain" description="Cysteine-rich CPCC" evidence="1">
    <location>
        <begin position="102"/>
        <end position="151"/>
    </location>
</feature>
<keyword evidence="3" id="KW-1185">Reference proteome</keyword>
<dbReference type="EMBL" id="JBDKWZ010000002">
    <property type="protein sequence ID" value="MEN7547388.1"/>
    <property type="molecule type" value="Genomic_DNA"/>
</dbReference>
<comment type="caution">
    <text evidence="2">The sequence shown here is derived from an EMBL/GenBank/DDBJ whole genome shotgun (WGS) entry which is preliminary data.</text>
</comment>